<dbReference type="Proteomes" id="UP000606008">
    <property type="component" value="Unassembled WGS sequence"/>
</dbReference>
<dbReference type="EMBL" id="WAEL01000006">
    <property type="protein sequence ID" value="NID12065.1"/>
    <property type="molecule type" value="Genomic_DNA"/>
</dbReference>
<reference evidence="3" key="1">
    <citation type="submission" date="2019-09" db="EMBL/GenBank/DDBJ databases">
        <authorList>
            <person name="Jung D.-H."/>
        </authorList>
    </citation>
    <scope>NUCLEOTIDE SEQUENCE [LARGE SCALE GENOMIC DNA]</scope>
    <source>
        <strain evidence="3">JA-25</strain>
    </source>
</reference>
<name>A0ABX0QI19_9BACT</name>
<proteinExistence type="predicted"/>
<evidence type="ECO:0000313" key="2">
    <source>
        <dbReference type="EMBL" id="NID12065.1"/>
    </source>
</evidence>
<comment type="caution">
    <text evidence="2">The sequence shown here is derived from an EMBL/GenBank/DDBJ whole genome shotgun (WGS) entry which is preliminary data.</text>
</comment>
<keyword evidence="3" id="KW-1185">Reference proteome</keyword>
<evidence type="ECO:0000256" key="1">
    <source>
        <dbReference type="SAM" id="MobiDB-lite"/>
    </source>
</evidence>
<evidence type="ECO:0000313" key="3">
    <source>
        <dbReference type="Proteomes" id="UP000606008"/>
    </source>
</evidence>
<dbReference type="RefSeq" id="WP_085411907.1">
    <property type="nucleotide sequence ID" value="NZ_WAEL01000006.1"/>
</dbReference>
<protein>
    <submittedName>
        <fullName evidence="2">3-oxoacyl-ACP synthase</fullName>
    </submittedName>
</protein>
<sequence>MLKQSIYNQCLAYVQQRIDTATEAMRAAQESANSESKSSAGDKYETGRAMAQLERDRHAQLLADAQRMKQELEHIDLAPATLVRAGSLVKTGRGTFFISISAGRISVAGDDYMAVSAASPIGAALRGKHVGDTAVFNNIQYVIEALD</sequence>
<feature type="region of interest" description="Disordered" evidence="1">
    <location>
        <begin position="25"/>
        <end position="45"/>
    </location>
</feature>
<gene>
    <name evidence="2" type="ORF">F7231_17970</name>
</gene>
<feature type="compositionally biased region" description="Polar residues" evidence="1">
    <location>
        <begin position="30"/>
        <end position="39"/>
    </location>
</feature>
<reference evidence="3" key="2">
    <citation type="submission" date="2023-07" db="EMBL/GenBank/DDBJ databases">
        <authorList>
            <person name="Jung D.-H."/>
        </authorList>
    </citation>
    <scope>NUCLEOTIDE SEQUENCE [LARGE SCALE GENOMIC DNA]</scope>
    <source>
        <strain evidence="3">JA-25</strain>
    </source>
</reference>
<accession>A0ABX0QI19</accession>
<organism evidence="2 3">
    <name type="scientific">Fibrivirga algicola</name>
    <dbReference type="NCBI Taxonomy" id="2950420"/>
    <lineage>
        <taxon>Bacteria</taxon>
        <taxon>Pseudomonadati</taxon>
        <taxon>Bacteroidota</taxon>
        <taxon>Cytophagia</taxon>
        <taxon>Cytophagales</taxon>
        <taxon>Spirosomataceae</taxon>
        <taxon>Fibrivirga</taxon>
    </lineage>
</organism>